<dbReference type="Proteomes" id="UP000609064">
    <property type="component" value="Unassembled WGS sequence"/>
</dbReference>
<dbReference type="RefSeq" id="WP_188771583.1">
    <property type="nucleotide sequence ID" value="NZ_BMKK01000024.1"/>
</dbReference>
<comment type="caution">
    <text evidence="1">The sequence shown here is derived from an EMBL/GenBank/DDBJ whole genome shotgun (WGS) entry which is preliminary data.</text>
</comment>
<reference evidence="1" key="2">
    <citation type="submission" date="2020-09" db="EMBL/GenBank/DDBJ databases">
        <authorList>
            <person name="Sun Q."/>
            <person name="Zhou Y."/>
        </authorList>
    </citation>
    <scope>NUCLEOTIDE SEQUENCE</scope>
    <source>
        <strain evidence="1">CGMCC 1.15958</strain>
    </source>
</reference>
<evidence type="ECO:0000313" key="2">
    <source>
        <dbReference type="Proteomes" id="UP000609064"/>
    </source>
</evidence>
<reference evidence="1" key="1">
    <citation type="journal article" date="2014" name="Int. J. Syst. Evol. Microbiol.">
        <title>Complete genome sequence of Corynebacterium casei LMG S-19264T (=DSM 44701T), isolated from a smear-ripened cheese.</title>
        <authorList>
            <consortium name="US DOE Joint Genome Institute (JGI-PGF)"/>
            <person name="Walter F."/>
            <person name="Albersmeier A."/>
            <person name="Kalinowski J."/>
            <person name="Ruckert C."/>
        </authorList>
    </citation>
    <scope>NUCLEOTIDE SEQUENCE</scope>
    <source>
        <strain evidence="1">CGMCC 1.15958</strain>
    </source>
</reference>
<dbReference type="EMBL" id="BMKK01000024">
    <property type="protein sequence ID" value="GGD83642.1"/>
    <property type="molecule type" value="Genomic_DNA"/>
</dbReference>
<evidence type="ECO:0008006" key="3">
    <source>
        <dbReference type="Google" id="ProtNLM"/>
    </source>
</evidence>
<protein>
    <recommendedName>
        <fullName evidence="3">DUF3570 domain-containing protein</fullName>
    </recommendedName>
</protein>
<name>A0A916Z9X9_9BACT</name>
<dbReference type="AlphaFoldDB" id="A0A916Z9X9"/>
<proteinExistence type="predicted"/>
<evidence type="ECO:0000313" key="1">
    <source>
        <dbReference type="EMBL" id="GGD83642.1"/>
    </source>
</evidence>
<dbReference type="Pfam" id="PF12094">
    <property type="entry name" value="DUF3570"/>
    <property type="match status" value="1"/>
</dbReference>
<dbReference type="InterPro" id="IPR021953">
    <property type="entry name" value="DUF3570"/>
</dbReference>
<organism evidence="1 2">
    <name type="scientific">Emticicia aquatilis</name>
    <dbReference type="NCBI Taxonomy" id="1537369"/>
    <lineage>
        <taxon>Bacteria</taxon>
        <taxon>Pseudomonadati</taxon>
        <taxon>Bacteroidota</taxon>
        <taxon>Cytophagia</taxon>
        <taxon>Cytophagales</taxon>
        <taxon>Leadbetterellaceae</taxon>
        <taxon>Emticicia</taxon>
    </lineage>
</organism>
<gene>
    <name evidence="1" type="ORF">GCM10011514_54620</name>
</gene>
<accession>A0A916Z9X9</accession>
<keyword evidence="2" id="KW-1185">Reference proteome</keyword>
<sequence>MKKVTLAIGLYVGILSGAYGQYDETKFIFKNKKTETTNKNSMPTSSKEYKLTSKPEAESGFRTLKLDEVNFVSAYYNQDGNHSAVTGGVGTEKLIDFANSIDLKLSFTDKKGRKHSIIGEAAIDYYSSASSDKIDPRSVSSASMTDTHFYPTLSWSRKDDKKHTTVGASFSYSTEWDYKSHGGNLSFSKSSKDNNTELSVKLGAFFDTWSVILPYEVRPDGYGSGAEGDQNIDYKRRNSYNLSIGVSQIINKRLQVMAVVEPSYQEGLLSTPYHRVYFTDGTLKVEKLPGTRAKLPVGLRASYFLGDRFIIRSFYRYYQDNWGMKAHTISVEVPIKITSFVSVTPHYRFNSQTAVNYFAPINSHKLTETYYTSDFDISDFRSAFWGAGIRIAPPDGVLGIKHWNTAELRYGHYNRSNGMVANIVTLSAKFK</sequence>